<dbReference type="CDD" id="cd05403">
    <property type="entry name" value="NT_KNTase_like"/>
    <property type="match status" value="1"/>
</dbReference>
<evidence type="ECO:0000259" key="1">
    <source>
        <dbReference type="Pfam" id="PF18765"/>
    </source>
</evidence>
<dbReference type="EMBL" id="CP038033">
    <property type="protein sequence ID" value="QBQ55975.1"/>
    <property type="molecule type" value="Genomic_DNA"/>
</dbReference>
<dbReference type="PANTHER" id="PTHR43852">
    <property type="entry name" value="NUCLEOTIDYLTRANSFERASE"/>
    <property type="match status" value="1"/>
</dbReference>
<feature type="domain" description="Polymerase beta nucleotidyltransferase" evidence="1">
    <location>
        <begin position="16"/>
        <end position="91"/>
    </location>
</feature>
<dbReference type="GO" id="GO:0016740">
    <property type="term" value="F:transferase activity"/>
    <property type="evidence" value="ECO:0007669"/>
    <property type="project" value="UniProtKB-KW"/>
</dbReference>
<keyword evidence="2" id="KW-0808">Transferase</keyword>
<dbReference type="Gene3D" id="3.30.460.10">
    <property type="entry name" value="Beta Polymerase, domain 2"/>
    <property type="match status" value="1"/>
</dbReference>
<dbReference type="AlphaFoldDB" id="A0A4V1AWA7"/>
<evidence type="ECO:0000313" key="2">
    <source>
        <dbReference type="EMBL" id="QBQ55975.1"/>
    </source>
</evidence>
<name>A0A4V1AWA7_9GAMM</name>
<dbReference type="NCBIfam" id="NF047752">
    <property type="entry name" value="MntA_antitoxin"/>
    <property type="match status" value="1"/>
</dbReference>
<gene>
    <name evidence="2" type="ORF">E3U44_16750</name>
</gene>
<dbReference type="PANTHER" id="PTHR43852:SF3">
    <property type="entry name" value="NUCLEOTIDYLTRANSFERASE"/>
    <property type="match status" value="1"/>
</dbReference>
<dbReference type="InterPro" id="IPR043519">
    <property type="entry name" value="NT_sf"/>
</dbReference>
<dbReference type="RefSeq" id="WP_134359229.1">
    <property type="nucleotide sequence ID" value="NZ_CP038033.1"/>
</dbReference>
<dbReference type="KEGG" id="nwr:E3U44_16750"/>
<dbReference type="SUPFAM" id="SSF81301">
    <property type="entry name" value="Nucleotidyltransferase"/>
    <property type="match status" value="1"/>
</dbReference>
<evidence type="ECO:0000313" key="3">
    <source>
        <dbReference type="Proteomes" id="UP000294325"/>
    </source>
</evidence>
<reference evidence="2 3" key="1">
    <citation type="submission" date="2019-03" db="EMBL/GenBank/DDBJ databases">
        <title>The genome sequence of Nitrosococcus wardiae strain D1FHST reveals the archetypal metabolic capacity of ammonia-oxidizing Gammaproteobacteria.</title>
        <authorList>
            <person name="Wang L."/>
            <person name="Lim C.K."/>
            <person name="Hanson T.E."/>
            <person name="Dang H."/>
            <person name="Klotz M.G."/>
        </authorList>
    </citation>
    <scope>NUCLEOTIDE SEQUENCE [LARGE SCALE GENOMIC DNA]</scope>
    <source>
        <strain evidence="2 3">D1FHS</strain>
    </source>
</reference>
<organism evidence="2 3">
    <name type="scientific">Nitrosococcus wardiae</name>
    <dbReference type="NCBI Taxonomy" id="1814290"/>
    <lineage>
        <taxon>Bacteria</taxon>
        <taxon>Pseudomonadati</taxon>
        <taxon>Pseudomonadota</taxon>
        <taxon>Gammaproteobacteria</taxon>
        <taxon>Chromatiales</taxon>
        <taxon>Chromatiaceae</taxon>
        <taxon>Nitrosococcus</taxon>
    </lineage>
</organism>
<accession>A0A4V1AWA7</accession>
<sequence>MLSPTPQRLLSAAQEFGLRLVVLFGSQAKGHPEPGPESDIDVAVYGCPPEKYWECYEAIDGAFGGGELDLVRLEDADPLFRYEIMQSGILLEGDPDFFCEYRAYAYRDFIDSADLFALEKTLFEKKMARLRKQLNDSP</sequence>
<dbReference type="InterPro" id="IPR052930">
    <property type="entry name" value="TA_antitoxin_MntA"/>
</dbReference>
<keyword evidence="3" id="KW-1185">Reference proteome</keyword>
<dbReference type="InterPro" id="IPR041633">
    <property type="entry name" value="Polbeta"/>
</dbReference>
<protein>
    <submittedName>
        <fullName evidence="2">Nucleotidyltransferase domain-containing protein</fullName>
    </submittedName>
</protein>
<dbReference type="Pfam" id="PF18765">
    <property type="entry name" value="Polbeta"/>
    <property type="match status" value="1"/>
</dbReference>
<proteinExistence type="predicted"/>
<dbReference type="OrthoDB" id="9809323at2"/>
<dbReference type="Proteomes" id="UP000294325">
    <property type="component" value="Chromosome"/>
</dbReference>